<proteinExistence type="predicted"/>
<accession>A0ACC2VDB3</accession>
<reference evidence="1" key="1">
    <citation type="submission" date="2023-04" db="EMBL/GenBank/DDBJ databases">
        <title>Draft Genome sequencing of Naganishia species isolated from polar environments using Oxford Nanopore Technology.</title>
        <authorList>
            <person name="Leo P."/>
            <person name="Venkateswaran K."/>
        </authorList>
    </citation>
    <scope>NUCLEOTIDE SEQUENCE</scope>
    <source>
        <strain evidence="1">MNA-CCFEE 5423</strain>
    </source>
</reference>
<dbReference type="EMBL" id="JASBWT010000018">
    <property type="protein sequence ID" value="KAJ9096841.1"/>
    <property type="molecule type" value="Genomic_DNA"/>
</dbReference>
<comment type="caution">
    <text evidence="1">The sequence shown here is derived from an EMBL/GenBank/DDBJ whole genome shotgun (WGS) entry which is preliminary data.</text>
</comment>
<sequence length="233" mass="25730">MNSLSGGSVKPESVDSGQTLDNTLAATPFSGVQSNVTHPNPFEAGIRKLFKELSPRMAGSKAEWMEVEGRKYILCLPTAKASSRVLADIWRTWSAAAWATQVHLMIRSIRWRFEGIINFLECTYGMSSAGVKRLYTQQAGPFDRVSALVMPARELVAEHSVSDSCKTQQADYVTRLLSIISGNAFQNKLHKRTCQDRAKYLGKTDKLLQLMRSAILEVDAGRNVGVSKPATYA</sequence>
<keyword evidence="2" id="KW-1185">Reference proteome</keyword>
<evidence type="ECO:0000313" key="2">
    <source>
        <dbReference type="Proteomes" id="UP001227268"/>
    </source>
</evidence>
<protein>
    <submittedName>
        <fullName evidence="1">Uncharacterized protein</fullName>
    </submittedName>
</protein>
<name>A0ACC2VDB3_9TREE</name>
<gene>
    <name evidence="1" type="ORF">QFC21_005114</name>
</gene>
<organism evidence="1 2">
    <name type="scientific">Naganishia friedmannii</name>
    <dbReference type="NCBI Taxonomy" id="89922"/>
    <lineage>
        <taxon>Eukaryota</taxon>
        <taxon>Fungi</taxon>
        <taxon>Dikarya</taxon>
        <taxon>Basidiomycota</taxon>
        <taxon>Agaricomycotina</taxon>
        <taxon>Tremellomycetes</taxon>
        <taxon>Filobasidiales</taxon>
        <taxon>Filobasidiaceae</taxon>
        <taxon>Naganishia</taxon>
    </lineage>
</organism>
<evidence type="ECO:0000313" key="1">
    <source>
        <dbReference type="EMBL" id="KAJ9096841.1"/>
    </source>
</evidence>
<dbReference type="Proteomes" id="UP001227268">
    <property type="component" value="Unassembled WGS sequence"/>
</dbReference>